<reference evidence="2 3" key="1">
    <citation type="journal article" date="2018" name="G3 (Bethesda)">
        <title>Phylogenetic and Phylogenomic Definition of Rhizopus Species.</title>
        <authorList>
            <person name="Gryganskyi A.P."/>
            <person name="Golan J."/>
            <person name="Dolatabadi S."/>
            <person name="Mondo S."/>
            <person name="Robb S."/>
            <person name="Idnurm A."/>
            <person name="Muszewska A."/>
            <person name="Steczkiewicz K."/>
            <person name="Masonjones S."/>
            <person name="Liao H.L."/>
            <person name="Gajdeczka M.T."/>
            <person name="Anike F."/>
            <person name="Vuek A."/>
            <person name="Anishchenko I.M."/>
            <person name="Voigt K."/>
            <person name="de Hoog G.S."/>
            <person name="Smith M.E."/>
            <person name="Heitman J."/>
            <person name="Vilgalys R."/>
            <person name="Stajich J.E."/>
        </authorList>
    </citation>
    <scope>NUCLEOTIDE SEQUENCE [LARGE SCALE GENOMIC DNA]</scope>
    <source>
        <strain evidence="2 3">LSU 92-RS-03</strain>
    </source>
</reference>
<protein>
    <submittedName>
        <fullName evidence="2">Uncharacterized protein</fullName>
    </submittedName>
</protein>
<evidence type="ECO:0000313" key="3">
    <source>
        <dbReference type="Proteomes" id="UP000253551"/>
    </source>
</evidence>
<feature type="non-terminal residue" evidence="2">
    <location>
        <position position="256"/>
    </location>
</feature>
<keyword evidence="3" id="KW-1185">Reference proteome</keyword>
<dbReference type="AlphaFoldDB" id="A0A367K2B6"/>
<proteinExistence type="predicted"/>
<feature type="region of interest" description="Disordered" evidence="1">
    <location>
        <begin position="116"/>
        <end position="150"/>
    </location>
</feature>
<name>A0A367K2B6_RHIST</name>
<evidence type="ECO:0000313" key="2">
    <source>
        <dbReference type="EMBL" id="RCH96308.1"/>
    </source>
</evidence>
<accession>A0A367K2B6</accession>
<dbReference type="Proteomes" id="UP000253551">
    <property type="component" value="Unassembled WGS sequence"/>
</dbReference>
<evidence type="ECO:0000256" key="1">
    <source>
        <dbReference type="SAM" id="MobiDB-lite"/>
    </source>
</evidence>
<dbReference type="EMBL" id="PJQM01002324">
    <property type="protein sequence ID" value="RCH96308.1"/>
    <property type="molecule type" value="Genomic_DNA"/>
</dbReference>
<comment type="caution">
    <text evidence="2">The sequence shown here is derived from an EMBL/GenBank/DDBJ whole genome shotgun (WGS) entry which is preliminary data.</text>
</comment>
<organism evidence="2 3">
    <name type="scientific">Rhizopus stolonifer</name>
    <name type="common">Rhizopus nigricans</name>
    <dbReference type="NCBI Taxonomy" id="4846"/>
    <lineage>
        <taxon>Eukaryota</taxon>
        <taxon>Fungi</taxon>
        <taxon>Fungi incertae sedis</taxon>
        <taxon>Mucoromycota</taxon>
        <taxon>Mucoromycotina</taxon>
        <taxon>Mucoromycetes</taxon>
        <taxon>Mucorales</taxon>
        <taxon>Mucorineae</taxon>
        <taxon>Rhizopodaceae</taxon>
        <taxon>Rhizopus</taxon>
    </lineage>
</organism>
<gene>
    <name evidence="2" type="ORF">CU098_011042</name>
</gene>
<sequence>MTKESWTRLTTEFEIDVTGRSDFFSDDDWDPQAIEAIDEAVSSQMIRDTPSTDQINLSQMSTSTYASADHEVIRLQQMLDQIKIDLRKQQTQNKYKDIELDRFKRQLAILKKGETTTKTEIHPPSSPPMSSRARKKPAILPDSRGRSSTPILQARTSVPISPASSFTPATQSQQLLNSIQTEGTETEQVNRFLRIILGSAFQRWNSKQRQQQQDFLMSLTPDRIEVFSKDFAGQIVPTVDSKVKDELSLFASDLVE</sequence>
<dbReference type="OrthoDB" id="10626822at2759"/>